<accession>A0A921I1S2</accession>
<protein>
    <submittedName>
        <fullName evidence="1">DUF3881 family protein</fullName>
    </submittedName>
</protein>
<dbReference type="InterPro" id="IPR024541">
    <property type="entry name" value="DUF3881"/>
</dbReference>
<organism evidence="1 2">
    <name type="scientific">Lachnoclostridium phocaeense</name>
    <dbReference type="NCBI Taxonomy" id="1871021"/>
    <lineage>
        <taxon>Bacteria</taxon>
        <taxon>Bacillati</taxon>
        <taxon>Bacillota</taxon>
        <taxon>Clostridia</taxon>
        <taxon>Lachnospirales</taxon>
        <taxon>Lachnospiraceae</taxon>
    </lineage>
</organism>
<dbReference type="Proteomes" id="UP000769156">
    <property type="component" value="Unassembled WGS sequence"/>
</dbReference>
<sequence length="291" mass="33379">MHKYLRSIGYGCIKSRTELNKFLKTIENDYTCHELVSLDEEADFCEYQKECGAGIGVAVCGDMDMRETFYRQYYYPYFIGSGISSYADIIVEKRMDREAYVGICEDVKVGVSLIFHLQNTVEYIKEKQLSGDRLKFGSVTLAGLCNSGTVLLPVMKSKETEQRRREESRNRMMLLSAARNGDQAAMESLTLDDIDIYSKVSKRLVTEDVFSIVDTYFMPYGVECDRYSILGEILHVHTIQNQETGEELYVMKLDVNELEFDVCVPVKGVFGEPAQGRRFKANMWLQGRINF</sequence>
<dbReference type="EMBL" id="DYVY01000111">
    <property type="protein sequence ID" value="HJF94535.1"/>
    <property type="molecule type" value="Genomic_DNA"/>
</dbReference>
<name>A0A921I1S2_9FIRM</name>
<proteinExistence type="predicted"/>
<reference evidence="1" key="1">
    <citation type="journal article" date="2021" name="PeerJ">
        <title>Extensive microbial diversity within the chicken gut microbiome revealed by metagenomics and culture.</title>
        <authorList>
            <person name="Gilroy R."/>
            <person name="Ravi A."/>
            <person name="Getino M."/>
            <person name="Pursley I."/>
            <person name="Horton D.L."/>
            <person name="Alikhan N.F."/>
            <person name="Baker D."/>
            <person name="Gharbi K."/>
            <person name="Hall N."/>
            <person name="Watson M."/>
            <person name="Adriaenssens E.M."/>
            <person name="Foster-Nyarko E."/>
            <person name="Jarju S."/>
            <person name="Secka A."/>
            <person name="Antonio M."/>
            <person name="Oren A."/>
            <person name="Chaudhuri R.R."/>
            <person name="La Ragione R."/>
            <person name="Hildebrand F."/>
            <person name="Pallen M.J."/>
        </authorList>
    </citation>
    <scope>NUCLEOTIDE SEQUENCE</scope>
    <source>
        <strain evidence="1">ChiSjej5B23-16112</strain>
    </source>
</reference>
<comment type="caution">
    <text evidence="1">The sequence shown here is derived from an EMBL/GenBank/DDBJ whole genome shotgun (WGS) entry which is preliminary data.</text>
</comment>
<gene>
    <name evidence="1" type="ORF">K8V82_07060</name>
</gene>
<dbReference type="Pfam" id="PF12997">
    <property type="entry name" value="DUF3881"/>
    <property type="match status" value="1"/>
</dbReference>
<reference evidence="1" key="2">
    <citation type="submission" date="2021-09" db="EMBL/GenBank/DDBJ databases">
        <authorList>
            <person name="Gilroy R."/>
        </authorList>
    </citation>
    <scope>NUCLEOTIDE SEQUENCE</scope>
    <source>
        <strain evidence="1">ChiSjej5B23-16112</strain>
    </source>
</reference>
<evidence type="ECO:0000313" key="2">
    <source>
        <dbReference type="Proteomes" id="UP000769156"/>
    </source>
</evidence>
<dbReference type="AlphaFoldDB" id="A0A921I1S2"/>
<evidence type="ECO:0000313" key="1">
    <source>
        <dbReference type="EMBL" id="HJF94535.1"/>
    </source>
</evidence>